<evidence type="ECO:0000313" key="3">
    <source>
        <dbReference type="EMBL" id="PIR83181.1"/>
    </source>
</evidence>
<evidence type="ECO:0000313" key="4">
    <source>
        <dbReference type="Proteomes" id="UP000230179"/>
    </source>
</evidence>
<sequence length="290" mass="30535">MRNAIIVASFFFGFLGAAEAQGPVALSVTVIQDCSQTGDYTPCLGSKVARALSAGQLNSELLRRTRGQLAALRSRVSDTDETVQTLIELVSQMQAKKDCYDVEDEVFIMKCLEQANELAKRVPGEDVLTAALANDANRHVKFSLIESKKGTRVLGFEASPKGGFGSAGQLIASSLTADQLLDSSSTTHDDLPGVGAALGFMGAGFFTGGLIGYGMGDGETLRVGADQPVEEKGDEWKTAAIGAGIGTGVGLAAYGIYYLIVKSDAKDERTRRIEARQRLLATPGGVGLTF</sequence>
<evidence type="ECO:0000256" key="1">
    <source>
        <dbReference type="SAM" id="Phobius"/>
    </source>
</evidence>
<feature type="transmembrane region" description="Helical" evidence="1">
    <location>
        <begin position="239"/>
        <end position="261"/>
    </location>
</feature>
<dbReference type="EMBL" id="PFBL01000014">
    <property type="protein sequence ID" value="PIR83181.1"/>
    <property type="molecule type" value="Genomic_DNA"/>
</dbReference>
<feature type="chain" id="PRO_5013943821" evidence="2">
    <location>
        <begin position="21"/>
        <end position="290"/>
    </location>
</feature>
<dbReference type="AlphaFoldDB" id="A0A2H0U9U2"/>
<protein>
    <submittedName>
        <fullName evidence="3">Uncharacterized protein</fullName>
    </submittedName>
</protein>
<reference evidence="4" key="1">
    <citation type="submission" date="2017-09" db="EMBL/GenBank/DDBJ databases">
        <title>Depth-based differentiation of microbial function through sediment-hosted aquifers and enrichment of novel symbionts in the deep terrestrial subsurface.</title>
        <authorList>
            <person name="Probst A.J."/>
            <person name="Ladd B."/>
            <person name="Jarett J.K."/>
            <person name="Geller-Mcgrath D.E."/>
            <person name="Sieber C.M.K."/>
            <person name="Emerson J.B."/>
            <person name="Anantharaman K."/>
            <person name="Thomas B.C."/>
            <person name="Malmstrom R."/>
            <person name="Stieglmeier M."/>
            <person name="Klingl A."/>
            <person name="Woyke T."/>
            <person name="Ryan C.M."/>
            <person name="Banfield J.F."/>
        </authorList>
    </citation>
    <scope>NUCLEOTIDE SEQUENCE [LARGE SCALE GENOMIC DNA]</scope>
</reference>
<name>A0A2H0U9U2_9BACT</name>
<gene>
    <name evidence="3" type="ORF">COU19_01845</name>
</gene>
<keyword evidence="1" id="KW-0472">Membrane</keyword>
<accession>A0A2H0U9U2</accession>
<proteinExistence type="predicted"/>
<organism evidence="3 4">
    <name type="scientific">Candidatus Kaiserbacteria bacterium CG10_big_fil_rev_8_21_14_0_10_56_12</name>
    <dbReference type="NCBI Taxonomy" id="1974611"/>
    <lineage>
        <taxon>Bacteria</taxon>
        <taxon>Candidatus Kaiseribacteriota</taxon>
    </lineage>
</organism>
<keyword evidence="1" id="KW-1133">Transmembrane helix</keyword>
<keyword evidence="2" id="KW-0732">Signal</keyword>
<keyword evidence="1" id="KW-0812">Transmembrane</keyword>
<evidence type="ECO:0000256" key="2">
    <source>
        <dbReference type="SAM" id="SignalP"/>
    </source>
</evidence>
<feature type="signal peptide" evidence="2">
    <location>
        <begin position="1"/>
        <end position="20"/>
    </location>
</feature>
<comment type="caution">
    <text evidence="3">The sequence shown here is derived from an EMBL/GenBank/DDBJ whole genome shotgun (WGS) entry which is preliminary data.</text>
</comment>
<dbReference type="Proteomes" id="UP000230179">
    <property type="component" value="Unassembled WGS sequence"/>
</dbReference>